<gene>
    <name evidence="2" type="ORF">DSM3645_05470</name>
</gene>
<dbReference type="AlphaFoldDB" id="A3ZTY6"/>
<dbReference type="InterPro" id="IPR041049">
    <property type="entry name" value="DUF5615"/>
</dbReference>
<dbReference type="Pfam" id="PF18480">
    <property type="entry name" value="DUF5615"/>
    <property type="match status" value="1"/>
</dbReference>
<accession>A3ZTY6</accession>
<dbReference type="HOGENOM" id="CLU_166094_1_0_0"/>
<comment type="caution">
    <text evidence="2">The sequence shown here is derived from an EMBL/GenBank/DDBJ whole genome shotgun (WGS) entry which is preliminary data.</text>
</comment>
<dbReference type="Proteomes" id="UP000004358">
    <property type="component" value="Unassembled WGS sequence"/>
</dbReference>
<dbReference type="EMBL" id="AANZ01000011">
    <property type="protein sequence ID" value="EAQ80046.1"/>
    <property type="molecule type" value="Genomic_DNA"/>
</dbReference>
<sequence length="111" mass="12483">MARLYSNENFPIPVVLELRRLGHDIVTIQDRGRANEAATDPQVLAFAVTEGRAILTLNRRDFKRLHLSQPEHEGMIVCTADPDFIGQAARIHDALERTPDLRGQLSSKRLA</sequence>
<name>A3ZTY6_9BACT</name>
<dbReference type="STRING" id="314230.DSM3645_05470"/>
<protein>
    <recommendedName>
        <fullName evidence="1">DUF5615 domain-containing protein</fullName>
    </recommendedName>
</protein>
<proteinExistence type="predicted"/>
<evidence type="ECO:0000313" key="2">
    <source>
        <dbReference type="EMBL" id="EAQ80046.1"/>
    </source>
</evidence>
<feature type="domain" description="DUF5615" evidence="1">
    <location>
        <begin position="3"/>
        <end position="98"/>
    </location>
</feature>
<organism evidence="2 3">
    <name type="scientific">Blastopirellula marina DSM 3645</name>
    <dbReference type="NCBI Taxonomy" id="314230"/>
    <lineage>
        <taxon>Bacteria</taxon>
        <taxon>Pseudomonadati</taxon>
        <taxon>Planctomycetota</taxon>
        <taxon>Planctomycetia</taxon>
        <taxon>Pirellulales</taxon>
        <taxon>Pirellulaceae</taxon>
        <taxon>Blastopirellula</taxon>
    </lineage>
</organism>
<dbReference type="OrthoDB" id="9806751at2"/>
<reference evidence="2 3" key="1">
    <citation type="submission" date="2006-02" db="EMBL/GenBank/DDBJ databases">
        <authorList>
            <person name="Amann R."/>
            <person name="Ferriera S."/>
            <person name="Johnson J."/>
            <person name="Kravitz S."/>
            <person name="Halpern A."/>
            <person name="Remington K."/>
            <person name="Beeson K."/>
            <person name="Tran B."/>
            <person name="Rogers Y.-H."/>
            <person name="Friedman R."/>
            <person name="Venter J.C."/>
        </authorList>
    </citation>
    <scope>NUCLEOTIDE SEQUENCE [LARGE SCALE GENOMIC DNA]</scope>
    <source>
        <strain evidence="2 3">DSM 3645</strain>
    </source>
</reference>
<dbReference type="RefSeq" id="WP_002654690.1">
    <property type="nucleotide sequence ID" value="NZ_CH672377.1"/>
</dbReference>
<evidence type="ECO:0000259" key="1">
    <source>
        <dbReference type="Pfam" id="PF18480"/>
    </source>
</evidence>
<dbReference type="eggNOG" id="COG4634">
    <property type="taxonomic scope" value="Bacteria"/>
</dbReference>
<evidence type="ECO:0000313" key="3">
    <source>
        <dbReference type="Proteomes" id="UP000004358"/>
    </source>
</evidence>